<dbReference type="CDD" id="cd00075">
    <property type="entry name" value="HATPase"/>
    <property type="match status" value="1"/>
</dbReference>
<evidence type="ECO:0000256" key="2">
    <source>
        <dbReference type="ARBA" id="ARBA00004370"/>
    </source>
</evidence>
<dbReference type="EMBL" id="CABFWF030000006">
    <property type="protein sequence ID" value="CAD7027096.1"/>
    <property type="molecule type" value="Genomic_DNA"/>
</dbReference>
<dbReference type="InterPro" id="IPR005467">
    <property type="entry name" value="His_kinase_dom"/>
</dbReference>
<feature type="transmembrane region" description="Helical" evidence="11">
    <location>
        <begin position="166"/>
        <end position="185"/>
    </location>
</feature>
<feature type="domain" description="HAMP" evidence="13">
    <location>
        <begin position="187"/>
        <end position="240"/>
    </location>
</feature>
<reference evidence="14 15" key="1">
    <citation type="submission" date="2020-11" db="EMBL/GenBank/DDBJ databases">
        <authorList>
            <person name="Lassalle F."/>
        </authorList>
    </citation>
    <scope>NUCLEOTIDE SEQUENCE [LARGE SCALE GENOMIC DNA]</scope>
    <source>
        <strain evidence="14 15">JC140</strain>
    </source>
</reference>
<dbReference type="Gene3D" id="1.10.287.130">
    <property type="match status" value="1"/>
</dbReference>
<dbReference type="Proteomes" id="UP000606921">
    <property type="component" value="Unassembled WGS sequence"/>
</dbReference>
<keyword evidence="15" id="KW-1185">Reference proteome</keyword>
<dbReference type="InterPro" id="IPR003660">
    <property type="entry name" value="HAMP_dom"/>
</dbReference>
<dbReference type="SMART" id="SM00388">
    <property type="entry name" value="HisKA"/>
    <property type="match status" value="1"/>
</dbReference>
<evidence type="ECO:0000256" key="3">
    <source>
        <dbReference type="ARBA" id="ARBA00012438"/>
    </source>
</evidence>
<dbReference type="InterPro" id="IPR003594">
    <property type="entry name" value="HATPase_dom"/>
</dbReference>
<dbReference type="Gene3D" id="3.30.565.10">
    <property type="entry name" value="Histidine kinase-like ATPase, C-terminal domain"/>
    <property type="match status" value="1"/>
</dbReference>
<dbReference type="SMART" id="SM00304">
    <property type="entry name" value="HAMP"/>
    <property type="match status" value="1"/>
</dbReference>
<dbReference type="InterPro" id="IPR036890">
    <property type="entry name" value="HATPase_C_sf"/>
</dbReference>
<dbReference type="PANTHER" id="PTHR45436:SF8">
    <property type="entry name" value="HISTIDINE KINASE"/>
    <property type="match status" value="1"/>
</dbReference>
<protein>
    <recommendedName>
        <fullName evidence="3">histidine kinase</fullName>
        <ecNumber evidence="3">2.7.13.3</ecNumber>
    </recommendedName>
</protein>
<dbReference type="SUPFAM" id="SSF47384">
    <property type="entry name" value="Homodimeric domain of signal transducing histidine kinase"/>
    <property type="match status" value="1"/>
</dbReference>
<feature type="transmembrane region" description="Helical" evidence="11">
    <location>
        <begin position="12"/>
        <end position="35"/>
    </location>
</feature>
<evidence type="ECO:0000256" key="4">
    <source>
        <dbReference type="ARBA" id="ARBA00022553"/>
    </source>
</evidence>
<keyword evidence="7 14" id="KW-0418">Kinase</keyword>
<evidence type="ECO:0000256" key="9">
    <source>
        <dbReference type="ARBA" id="ARBA00023012"/>
    </source>
</evidence>
<dbReference type="InterPro" id="IPR004358">
    <property type="entry name" value="Sig_transdc_His_kin-like_C"/>
</dbReference>
<evidence type="ECO:0000256" key="8">
    <source>
        <dbReference type="ARBA" id="ARBA00022989"/>
    </source>
</evidence>
<sequence length="470" mass="50896">MLTRLRLMFRSTAVRLSALYILLFAICAAFLVFYVTAMSERILVQQTRENLVEEVGDMQRAYERGGINAMLRIMERRARQPGANLYVVTGPTGEILAGNVASVQPGVLDDEGWTRFPFTYEPYAESGPARRHMAIANVLFMENGLRVMIGRDLGEPGRFRGIVRRALMVALTIMGVGALFIWFGIGRNALKRIDRMSAASQKIMAGDLSQRLPVGRSGDEFDRLSESLNAMLGRIEKLNEGLRQVSDNIAHDLKTPLTRLRNKAADALADEAPESRRAALEGIIGESDQLIRTFNALLMISRVEAGSVAAEMSEVDLSAISADSCELYEPVAEEAGLSLTTSIAAGVKVKGNRELIGQAIFNLLDNAIKYGGEGAGKPEVRLVLSADDGAVRLSVCDNGLGIPEDMRDEVTKRFVRLDASRSKPGTGLGLSLVEAVMDLHGGSLSLSATHPDDGTAQGLTATMVFPALKP</sequence>
<comment type="catalytic activity">
    <reaction evidence="1">
        <text>ATP + protein L-histidine = ADP + protein N-phospho-L-histidine.</text>
        <dbReference type="EC" id="2.7.13.3"/>
    </reaction>
</comment>
<keyword evidence="10 11" id="KW-0472">Membrane</keyword>
<evidence type="ECO:0000313" key="14">
    <source>
        <dbReference type="EMBL" id="CAD7027096.1"/>
    </source>
</evidence>
<dbReference type="PROSITE" id="PS50885">
    <property type="entry name" value="HAMP"/>
    <property type="match status" value="1"/>
</dbReference>
<keyword evidence="4" id="KW-0597">Phosphoprotein</keyword>
<dbReference type="EC" id="2.7.13.3" evidence="3"/>
<keyword evidence="8 11" id="KW-1133">Transmembrane helix</keyword>
<dbReference type="Gene3D" id="6.10.340.10">
    <property type="match status" value="1"/>
</dbReference>
<dbReference type="InterPro" id="IPR050428">
    <property type="entry name" value="TCS_sensor_his_kinase"/>
</dbReference>
<proteinExistence type="predicted"/>
<dbReference type="Pfam" id="PF02518">
    <property type="entry name" value="HATPase_c"/>
    <property type="match status" value="1"/>
</dbReference>
<dbReference type="InterPro" id="IPR036097">
    <property type="entry name" value="HisK_dim/P_sf"/>
</dbReference>
<dbReference type="InterPro" id="IPR003661">
    <property type="entry name" value="HisK_dim/P_dom"/>
</dbReference>
<accession>A0ABN7JHS6</accession>
<organism evidence="14 15">
    <name type="scientific">Pseudorhizobium endolithicum</name>
    <dbReference type="NCBI Taxonomy" id="1191678"/>
    <lineage>
        <taxon>Bacteria</taxon>
        <taxon>Pseudomonadati</taxon>
        <taxon>Pseudomonadota</taxon>
        <taxon>Alphaproteobacteria</taxon>
        <taxon>Hyphomicrobiales</taxon>
        <taxon>Rhizobiaceae</taxon>
        <taxon>Rhizobium/Agrobacterium group</taxon>
        <taxon>Pseudorhizobium</taxon>
    </lineage>
</organism>
<evidence type="ECO:0000259" key="12">
    <source>
        <dbReference type="PROSITE" id="PS50109"/>
    </source>
</evidence>
<evidence type="ECO:0000259" key="13">
    <source>
        <dbReference type="PROSITE" id="PS50885"/>
    </source>
</evidence>
<dbReference type="SUPFAM" id="SSF158472">
    <property type="entry name" value="HAMP domain-like"/>
    <property type="match status" value="1"/>
</dbReference>
<comment type="subcellular location">
    <subcellularLocation>
        <location evidence="2">Membrane</location>
    </subcellularLocation>
</comment>
<dbReference type="SUPFAM" id="SSF55874">
    <property type="entry name" value="ATPase domain of HSP90 chaperone/DNA topoisomerase II/histidine kinase"/>
    <property type="match status" value="1"/>
</dbReference>
<evidence type="ECO:0000313" key="15">
    <source>
        <dbReference type="Proteomes" id="UP000606921"/>
    </source>
</evidence>
<feature type="domain" description="Histidine kinase" evidence="12">
    <location>
        <begin position="248"/>
        <end position="469"/>
    </location>
</feature>
<dbReference type="CDD" id="cd06225">
    <property type="entry name" value="HAMP"/>
    <property type="match status" value="1"/>
</dbReference>
<keyword evidence="6 11" id="KW-0812">Transmembrane</keyword>
<name>A0ABN7JHS6_9HYPH</name>
<dbReference type="PRINTS" id="PR00344">
    <property type="entry name" value="BCTRLSENSOR"/>
</dbReference>
<keyword evidence="5" id="KW-0808">Transferase</keyword>
<dbReference type="Pfam" id="PF00512">
    <property type="entry name" value="HisKA"/>
    <property type="match status" value="1"/>
</dbReference>
<keyword evidence="9" id="KW-0902">Two-component regulatory system</keyword>
<dbReference type="SMART" id="SM00387">
    <property type="entry name" value="HATPase_c"/>
    <property type="match status" value="1"/>
</dbReference>
<evidence type="ECO:0000256" key="11">
    <source>
        <dbReference type="SAM" id="Phobius"/>
    </source>
</evidence>
<dbReference type="PROSITE" id="PS50109">
    <property type="entry name" value="HIS_KIN"/>
    <property type="match status" value="1"/>
</dbReference>
<evidence type="ECO:0000256" key="7">
    <source>
        <dbReference type="ARBA" id="ARBA00022777"/>
    </source>
</evidence>
<comment type="caution">
    <text evidence="14">The sequence shown here is derived from an EMBL/GenBank/DDBJ whole genome shotgun (WGS) entry which is preliminary data.</text>
</comment>
<gene>
    <name evidence="14" type="ORF">REJC140_02459</name>
</gene>
<dbReference type="GO" id="GO:0016301">
    <property type="term" value="F:kinase activity"/>
    <property type="evidence" value="ECO:0007669"/>
    <property type="project" value="UniProtKB-KW"/>
</dbReference>
<dbReference type="CDD" id="cd00082">
    <property type="entry name" value="HisKA"/>
    <property type="match status" value="1"/>
</dbReference>
<evidence type="ECO:0000256" key="5">
    <source>
        <dbReference type="ARBA" id="ARBA00022679"/>
    </source>
</evidence>
<dbReference type="PANTHER" id="PTHR45436">
    <property type="entry name" value="SENSOR HISTIDINE KINASE YKOH"/>
    <property type="match status" value="1"/>
</dbReference>
<evidence type="ECO:0000256" key="10">
    <source>
        <dbReference type="ARBA" id="ARBA00023136"/>
    </source>
</evidence>
<evidence type="ECO:0000256" key="6">
    <source>
        <dbReference type="ARBA" id="ARBA00022692"/>
    </source>
</evidence>
<dbReference type="Pfam" id="PF00672">
    <property type="entry name" value="HAMP"/>
    <property type="match status" value="1"/>
</dbReference>
<evidence type="ECO:0000256" key="1">
    <source>
        <dbReference type="ARBA" id="ARBA00000085"/>
    </source>
</evidence>